<evidence type="ECO:0000313" key="2">
    <source>
        <dbReference type="EMBL" id="QWU16160.1"/>
    </source>
</evidence>
<keyword evidence="1" id="KW-0812">Transmembrane</keyword>
<dbReference type="Proteomes" id="UP000683429">
    <property type="component" value="Chromosome"/>
</dbReference>
<sequence length="98" mass="10786">MGVNGSLLRHLVIMFRDPAGSPVILATSLKLADRSLFSVDQQHLYIPALFWTTPNAVFSQLYLALLVYVLLKSSYDEIYPGVPPSATCHLPLLLACLV</sequence>
<dbReference type="RefSeq" id="WP_139210561.1">
    <property type="nucleotide sequence ID" value="NZ_CP076607.1"/>
</dbReference>
<reference evidence="2 3" key="1">
    <citation type="submission" date="2021-06" db="EMBL/GenBank/DDBJ databases">
        <title>Whole genome sequence of Paenibacillus sophorae DSM23020 for comparative genomics.</title>
        <authorList>
            <person name="Kim M.-J."/>
            <person name="Lee G."/>
            <person name="Shin J.-H."/>
        </authorList>
    </citation>
    <scope>NUCLEOTIDE SEQUENCE [LARGE SCALE GENOMIC DNA]</scope>
    <source>
        <strain evidence="2 3">DSM 23020</strain>
    </source>
</reference>
<proteinExistence type="predicted"/>
<keyword evidence="1" id="KW-1133">Transmembrane helix</keyword>
<accession>A0ABX8HHB5</accession>
<evidence type="ECO:0000256" key="1">
    <source>
        <dbReference type="SAM" id="Phobius"/>
    </source>
</evidence>
<keyword evidence="3" id="KW-1185">Reference proteome</keyword>
<name>A0ABX8HHB5_9BACL</name>
<evidence type="ECO:0000313" key="3">
    <source>
        <dbReference type="Proteomes" id="UP000683429"/>
    </source>
</evidence>
<keyword evidence="1" id="KW-0472">Membrane</keyword>
<dbReference type="EMBL" id="CP076607">
    <property type="protein sequence ID" value="QWU16160.1"/>
    <property type="molecule type" value="Genomic_DNA"/>
</dbReference>
<feature type="transmembrane region" description="Helical" evidence="1">
    <location>
        <begin position="44"/>
        <end position="71"/>
    </location>
</feature>
<protein>
    <submittedName>
        <fullName evidence="2">Uncharacterized protein</fullName>
    </submittedName>
</protein>
<organism evidence="2 3">
    <name type="scientific">Paenibacillus sophorae</name>
    <dbReference type="NCBI Taxonomy" id="1333845"/>
    <lineage>
        <taxon>Bacteria</taxon>
        <taxon>Bacillati</taxon>
        <taxon>Bacillota</taxon>
        <taxon>Bacilli</taxon>
        <taxon>Bacillales</taxon>
        <taxon>Paenibacillaceae</taxon>
        <taxon>Paenibacillus</taxon>
    </lineage>
</organism>
<gene>
    <name evidence="2" type="ORF">KP014_02475</name>
</gene>